<accession>A0A817B939</accession>
<keyword evidence="1" id="KW-0472">Membrane</keyword>
<feature type="transmembrane region" description="Helical" evidence="1">
    <location>
        <begin position="12"/>
        <end position="31"/>
    </location>
</feature>
<name>A0A817B939_BRANA</name>
<evidence type="ECO:0000256" key="1">
    <source>
        <dbReference type="SAM" id="Phobius"/>
    </source>
</evidence>
<gene>
    <name evidence="2" type="ORF">DARMORV10_A10P07890.1</name>
</gene>
<sequence>MMVVIVMRMEKLSIMWWIGCSSGDLFIFFPVKIRVKCFFSVRGGKFMMRLYNGVTTSAHTRYLANVIKEYGEDGCDNNTDWRICCSVLPNVPEILKGLAVLVRFIVM</sequence>
<protein>
    <submittedName>
        <fullName evidence="2">(rape) hypothetical protein</fullName>
    </submittedName>
</protein>
<keyword evidence="1" id="KW-0812">Transmembrane</keyword>
<dbReference type="EMBL" id="HG994364">
    <property type="protein sequence ID" value="CAF2319581.1"/>
    <property type="molecule type" value="Genomic_DNA"/>
</dbReference>
<organism evidence="2">
    <name type="scientific">Brassica napus</name>
    <name type="common">Rape</name>
    <dbReference type="NCBI Taxonomy" id="3708"/>
    <lineage>
        <taxon>Eukaryota</taxon>
        <taxon>Viridiplantae</taxon>
        <taxon>Streptophyta</taxon>
        <taxon>Embryophyta</taxon>
        <taxon>Tracheophyta</taxon>
        <taxon>Spermatophyta</taxon>
        <taxon>Magnoliopsida</taxon>
        <taxon>eudicotyledons</taxon>
        <taxon>Gunneridae</taxon>
        <taxon>Pentapetalae</taxon>
        <taxon>rosids</taxon>
        <taxon>malvids</taxon>
        <taxon>Brassicales</taxon>
        <taxon>Brassicaceae</taxon>
        <taxon>Brassiceae</taxon>
        <taxon>Brassica</taxon>
    </lineage>
</organism>
<evidence type="ECO:0000313" key="2">
    <source>
        <dbReference type="EMBL" id="CAF2319581.1"/>
    </source>
</evidence>
<dbReference type="Proteomes" id="UP001295469">
    <property type="component" value="Chromosome A10"/>
</dbReference>
<reference evidence="2" key="1">
    <citation type="submission" date="2021-01" db="EMBL/GenBank/DDBJ databases">
        <authorList>
            <consortium name="Genoscope - CEA"/>
            <person name="William W."/>
        </authorList>
    </citation>
    <scope>NUCLEOTIDE SEQUENCE</scope>
</reference>
<proteinExistence type="predicted"/>
<dbReference type="AlphaFoldDB" id="A0A817B939"/>
<keyword evidence="1" id="KW-1133">Transmembrane helix</keyword>